<reference evidence="1" key="2">
    <citation type="submission" date="2015-03" db="EMBL/GenBank/DDBJ databases">
        <authorList>
            <person name="Chow C.-E.T."/>
            <person name="Winget D.M."/>
            <person name="White R.A.III."/>
            <person name="Hallam S.J."/>
            <person name="Suttle C.A."/>
        </authorList>
    </citation>
    <scope>NUCLEOTIDE SEQUENCE</scope>
    <source>
        <strain evidence="1">Anoxic3_3</strain>
    </source>
</reference>
<evidence type="ECO:0000313" key="1">
    <source>
        <dbReference type="EMBL" id="AKH46054.1"/>
    </source>
</evidence>
<accession>A0A0F7L0K7</accession>
<name>A0A0F7L0K7_9VIRU</name>
<dbReference type="EMBL" id="KR029578">
    <property type="protein sequence ID" value="AKH46054.1"/>
    <property type="molecule type" value="Genomic_DNA"/>
</dbReference>
<sequence length="86" mass="9928">MLSTNKATKEIIDEYLDASKIHGATFHNPHEAYGVVSEEYIEFQDEVFKRDHDFDLMYNEAKQLAGVAMKTMVSIDKWRNKQSNAS</sequence>
<reference evidence="1" key="1">
    <citation type="journal article" date="2015" name="Front. Microbiol.">
        <title>Combining genomic sequencing methods to explore viral diversity and reveal potential virus-host interactions.</title>
        <authorList>
            <person name="Chow C.E."/>
            <person name="Winget D.M."/>
            <person name="White R.A.III."/>
            <person name="Hallam S.J."/>
            <person name="Suttle C.A."/>
        </authorList>
    </citation>
    <scope>NUCLEOTIDE SEQUENCE</scope>
    <source>
        <strain evidence="1">Anoxic3_3</strain>
    </source>
</reference>
<organism evidence="1">
    <name type="scientific">uncultured marine virus</name>
    <dbReference type="NCBI Taxonomy" id="186617"/>
    <lineage>
        <taxon>Viruses</taxon>
        <taxon>environmental samples</taxon>
    </lineage>
</organism>
<proteinExistence type="predicted"/>
<protein>
    <submittedName>
        <fullName evidence="1">Uncharacterized protein</fullName>
    </submittedName>
</protein>